<keyword evidence="1" id="KW-0732">Signal</keyword>
<sequence>MLLWRVLFLVMSPVLMVANSAAAEKTADVQMFERLFSAWTNAFNHHDLKESCKLFSINVTADYQGAPTKNYASICNGFKKIFHEKRHYEYHFKLHEVYQAHDWASVRITWFLEISQHGKVIAKTQDEGLDVFQRNNKGDWKIVNYLAYPVKE</sequence>
<evidence type="ECO:0008006" key="4">
    <source>
        <dbReference type="Google" id="ProtNLM"/>
    </source>
</evidence>
<dbReference type="Gene3D" id="3.10.450.50">
    <property type="match status" value="1"/>
</dbReference>
<evidence type="ECO:0000256" key="1">
    <source>
        <dbReference type="SAM" id="SignalP"/>
    </source>
</evidence>
<evidence type="ECO:0000313" key="2">
    <source>
        <dbReference type="EMBL" id="MCL9683852.1"/>
    </source>
</evidence>
<feature type="chain" id="PRO_5040927910" description="DUF4440 domain-containing protein" evidence="1">
    <location>
        <begin position="23"/>
        <end position="152"/>
    </location>
</feature>
<dbReference type="SUPFAM" id="SSF54427">
    <property type="entry name" value="NTF2-like"/>
    <property type="match status" value="1"/>
</dbReference>
<name>A0A9X2D009_9GAMM</name>
<dbReference type="AlphaFoldDB" id="A0A9X2D009"/>
<accession>A0A9X2D009</accession>
<proteinExistence type="predicted"/>
<dbReference type="EMBL" id="JAJKBJ010000006">
    <property type="protein sequence ID" value="MCL9683852.1"/>
    <property type="molecule type" value="Genomic_DNA"/>
</dbReference>
<gene>
    <name evidence="2" type="ORF">LOX96_07090</name>
</gene>
<dbReference type="Proteomes" id="UP001139721">
    <property type="component" value="Unassembled WGS sequence"/>
</dbReference>
<comment type="caution">
    <text evidence="2">The sequence shown here is derived from an EMBL/GenBank/DDBJ whole genome shotgun (WGS) entry which is preliminary data.</text>
</comment>
<evidence type="ECO:0000313" key="3">
    <source>
        <dbReference type="Proteomes" id="UP001139721"/>
    </source>
</evidence>
<organism evidence="2 3">
    <name type="scientific">Legionella maioricensis</name>
    <dbReference type="NCBI Taxonomy" id="2896528"/>
    <lineage>
        <taxon>Bacteria</taxon>
        <taxon>Pseudomonadati</taxon>
        <taxon>Pseudomonadota</taxon>
        <taxon>Gammaproteobacteria</taxon>
        <taxon>Legionellales</taxon>
        <taxon>Legionellaceae</taxon>
        <taxon>Legionella</taxon>
    </lineage>
</organism>
<feature type="signal peptide" evidence="1">
    <location>
        <begin position="1"/>
        <end position="22"/>
    </location>
</feature>
<reference evidence="2" key="1">
    <citation type="submission" date="2021-11" db="EMBL/GenBank/DDBJ databases">
        <title>Legionella maioricencis sp. nov., a new species isolated from hot water samples in Mallorca.</title>
        <authorList>
            <person name="Crespi S."/>
            <person name="Drasar V."/>
            <person name="Salva-Serra F."/>
            <person name="Jaen-Luchoro D."/>
            <person name="Pineiro-Iglesias B."/>
            <person name="Aliaga F."/>
            <person name="Fernandez-Juarez V."/>
            <person name="Coll G."/>
            <person name="Moore E.R.B."/>
            <person name="Bennasar-Figueras A."/>
        </authorList>
    </citation>
    <scope>NUCLEOTIDE SEQUENCE</scope>
    <source>
        <strain evidence="2">HCPI-6</strain>
    </source>
</reference>
<keyword evidence="3" id="KW-1185">Reference proteome</keyword>
<dbReference type="InterPro" id="IPR032710">
    <property type="entry name" value="NTF2-like_dom_sf"/>
</dbReference>
<dbReference type="RefSeq" id="WP_250420903.1">
    <property type="nucleotide sequence ID" value="NZ_JAJKBJ010000006.1"/>
</dbReference>
<protein>
    <recommendedName>
        <fullName evidence="4">DUF4440 domain-containing protein</fullName>
    </recommendedName>
</protein>